<comment type="caution">
    <text evidence="1">The sequence shown here is derived from an EMBL/GenBank/DDBJ whole genome shotgun (WGS) entry which is preliminary data.</text>
</comment>
<name>A0AAD5GUR6_AMBAR</name>
<protein>
    <submittedName>
        <fullName evidence="1">Uncharacterized protein</fullName>
    </submittedName>
</protein>
<organism evidence="1 2">
    <name type="scientific">Ambrosia artemisiifolia</name>
    <name type="common">Common ragweed</name>
    <dbReference type="NCBI Taxonomy" id="4212"/>
    <lineage>
        <taxon>Eukaryota</taxon>
        <taxon>Viridiplantae</taxon>
        <taxon>Streptophyta</taxon>
        <taxon>Embryophyta</taxon>
        <taxon>Tracheophyta</taxon>
        <taxon>Spermatophyta</taxon>
        <taxon>Magnoliopsida</taxon>
        <taxon>eudicotyledons</taxon>
        <taxon>Gunneridae</taxon>
        <taxon>Pentapetalae</taxon>
        <taxon>asterids</taxon>
        <taxon>campanulids</taxon>
        <taxon>Asterales</taxon>
        <taxon>Asteraceae</taxon>
        <taxon>Asteroideae</taxon>
        <taxon>Heliantheae alliance</taxon>
        <taxon>Heliantheae</taxon>
        <taxon>Ambrosia</taxon>
    </lineage>
</organism>
<evidence type="ECO:0000313" key="2">
    <source>
        <dbReference type="Proteomes" id="UP001206925"/>
    </source>
</evidence>
<dbReference type="EMBL" id="JAMZMK010000646">
    <property type="protein sequence ID" value="KAI7755995.1"/>
    <property type="molecule type" value="Genomic_DNA"/>
</dbReference>
<dbReference type="Proteomes" id="UP001206925">
    <property type="component" value="Unassembled WGS sequence"/>
</dbReference>
<dbReference type="AlphaFoldDB" id="A0AAD5GUR6"/>
<sequence length="58" mass="6240">MDFHLQDPPSNMVPPFSSPPRAVILNNFAGDVTVVGFGRGQPLSVERNTTSIDEVEGV</sequence>
<proteinExistence type="predicted"/>
<reference evidence="1" key="1">
    <citation type="submission" date="2022-06" db="EMBL/GenBank/DDBJ databases">
        <title>Uncovering the hologenomic basis of an extraordinary plant invasion.</title>
        <authorList>
            <person name="Bieker V.C."/>
            <person name="Martin M.D."/>
            <person name="Gilbert T."/>
            <person name="Hodgins K."/>
            <person name="Battlay P."/>
            <person name="Petersen B."/>
            <person name="Wilson J."/>
        </authorList>
    </citation>
    <scope>NUCLEOTIDE SEQUENCE</scope>
    <source>
        <strain evidence="1">AA19_3_7</strain>
        <tissue evidence="1">Leaf</tissue>
    </source>
</reference>
<keyword evidence="2" id="KW-1185">Reference proteome</keyword>
<evidence type="ECO:0000313" key="1">
    <source>
        <dbReference type="EMBL" id="KAI7755995.1"/>
    </source>
</evidence>
<accession>A0AAD5GUR6</accession>
<gene>
    <name evidence="1" type="ORF">M8C21_027547</name>
</gene>